<keyword evidence="3 7" id="KW-0812">Transmembrane</keyword>
<dbReference type="AlphaFoldDB" id="A0AAN0K4H7"/>
<evidence type="ECO:0000256" key="7">
    <source>
        <dbReference type="SAM" id="Phobius"/>
    </source>
</evidence>
<dbReference type="GO" id="GO:0012505">
    <property type="term" value="C:endomembrane system"/>
    <property type="evidence" value="ECO:0007669"/>
    <property type="project" value="UniProtKB-SubCell"/>
</dbReference>
<protein>
    <recommendedName>
        <fullName evidence="8">Major facilitator superfamily (MFS) profile domain-containing protein</fullName>
    </recommendedName>
</protein>
<keyword evidence="2" id="KW-0813">Transport</keyword>
<keyword evidence="4 7" id="KW-1133">Transmembrane helix</keyword>
<reference evidence="9" key="2">
    <citation type="submission" date="2024-06" db="UniProtKB">
        <authorList>
            <consortium name="EnsemblMetazoa"/>
        </authorList>
    </citation>
    <scope>IDENTIFICATION</scope>
</reference>
<evidence type="ECO:0000259" key="8">
    <source>
        <dbReference type="PROSITE" id="PS50850"/>
    </source>
</evidence>
<proteinExistence type="predicted"/>
<dbReference type="PANTHER" id="PTHR23510">
    <property type="entry name" value="INNER MEMBRANE TRANSPORT PROTEIN YAJR"/>
    <property type="match status" value="1"/>
</dbReference>
<evidence type="ECO:0000256" key="5">
    <source>
        <dbReference type="ARBA" id="ARBA00023136"/>
    </source>
</evidence>
<feature type="transmembrane region" description="Helical" evidence="7">
    <location>
        <begin position="95"/>
        <end position="117"/>
    </location>
</feature>
<evidence type="ECO:0000256" key="4">
    <source>
        <dbReference type="ARBA" id="ARBA00022989"/>
    </source>
</evidence>
<dbReference type="InterPro" id="IPR020846">
    <property type="entry name" value="MFS_dom"/>
</dbReference>
<feature type="region of interest" description="Disordered" evidence="6">
    <location>
        <begin position="1"/>
        <end position="24"/>
    </location>
</feature>
<dbReference type="PANTHER" id="PTHR23510:SF3">
    <property type="entry name" value="MAJOR FACILITATOR SUPERFAMILY DOMAIN-CONTAINING PROTEIN 8"/>
    <property type="match status" value="1"/>
</dbReference>
<evidence type="ECO:0000256" key="1">
    <source>
        <dbReference type="ARBA" id="ARBA00004127"/>
    </source>
</evidence>
<dbReference type="GeneID" id="109593463"/>
<dbReference type="PROSITE" id="PS50850">
    <property type="entry name" value="MFS"/>
    <property type="match status" value="1"/>
</dbReference>
<evidence type="ECO:0000256" key="3">
    <source>
        <dbReference type="ARBA" id="ARBA00022692"/>
    </source>
</evidence>
<keyword evidence="5 7" id="KW-0472">Membrane</keyword>
<name>A0AAN0K4H7_AMPQE</name>
<dbReference type="Proteomes" id="UP000007879">
    <property type="component" value="Unassembled WGS sequence"/>
</dbReference>
<organism evidence="9 10">
    <name type="scientific">Amphimedon queenslandica</name>
    <name type="common">Sponge</name>
    <dbReference type="NCBI Taxonomy" id="400682"/>
    <lineage>
        <taxon>Eukaryota</taxon>
        <taxon>Metazoa</taxon>
        <taxon>Porifera</taxon>
        <taxon>Demospongiae</taxon>
        <taxon>Heteroscleromorpha</taxon>
        <taxon>Haplosclerida</taxon>
        <taxon>Niphatidae</taxon>
        <taxon>Amphimedon</taxon>
    </lineage>
</organism>
<reference evidence="10" key="1">
    <citation type="journal article" date="2010" name="Nature">
        <title>The Amphimedon queenslandica genome and the evolution of animal complexity.</title>
        <authorList>
            <person name="Srivastava M."/>
            <person name="Simakov O."/>
            <person name="Chapman J."/>
            <person name="Fahey B."/>
            <person name="Gauthier M.E."/>
            <person name="Mitros T."/>
            <person name="Richards G.S."/>
            <person name="Conaco C."/>
            <person name="Dacre M."/>
            <person name="Hellsten U."/>
            <person name="Larroux C."/>
            <person name="Putnam N.H."/>
            <person name="Stanke M."/>
            <person name="Adamska M."/>
            <person name="Darling A."/>
            <person name="Degnan S.M."/>
            <person name="Oakley T.H."/>
            <person name="Plachetzki D.C."/>
            <person name="Zhai Y."/>
            <person name="Adamski M."/>
            <person name="Calcino A."/>
            <person name="Cummins S.F."/>
            <person name="Goodstein D.M."/>
            <person name="Harris C."/>
            <person name="Jackson D.J."/>
            <person name="Leys S.P."/>
            <person name="Shu S."/>
            <person name="Woodcroft B.J."/>
            <person name="Vervoort M."/>
            <person name="Kosik K.S."/>
            <person name="Manning G."/>
            <person name="Degnan B.M."/>
            <person name="Rokhsar D.S."/>
        </authorList>
    </citation>
    <scope>NUCLEOTIDE SEQUENCE [LARGE SCALE GENOMIC DNA]</scope>
</reference>
<evidence type="ECO:0000256" key="2">
    <source>
        <dbReference type="ARBA" id="ARBA00022448"/>
    </source>
</evidence>
<accession>A0AAN0K4H7</accession>
<dbReference type="GO" id="GO:0005765">
    <property type="term" value="C:lysosomal membrane"/>
    <property type="evidence" value="ECO:0007669"/>
    <property type="project" value="TreeGrafter"/>
</dbReference>
<sequence>MSETDPLLPKRRESNGYANGSTNHSVNLSESVVDVTGLTRADDVPLKVKESKGRRISLYVLYFTMFLGSVTFSVVISSIYPYLQKITNNTSSTSFLGYIVAIYSLGQLLSSPLFGLWSDYQHAMVPLQTGLMMTVVFNILYCYAVVFSPTVGKIVLLVSRALIGAGAGTVLLLSDIVCVFMYCKGGFNE</sequence>
<feature type="transmembrane region" description="Helical" evidence="7">
    <location>
        <begin position="59"/>
        <end position="83"/>
    </location>
</feature>
<dbReference type="SUPFAM" id="SSF103473">
    <property type="entry name" value="MFS general substrate transporter"/>
    <property type="match status" value="1"/>
</dbReference>
<keyword evidence="10" id="KW-1185">Reference proteome</keyword>
<evidence type="ECO:0000313" key="9">
    <source>
        <dbReference type="EnsemblMetazoa" id="XP_019864088.1"/>
    </source>
</evidence>
<dbReference type="InterPro" id="IPR051068">
    <property type="entry name" value="MFS_Domain-Containing_Protein"/>
</dbReference>
<dbReference type="EnsemblMetazoa" id="XM_020008529.1">
    <property type="protein sequence ID" value="XP_019864088.1"/>
    <property type="gene ID" value="LOC109593463"/>
</dbReference>
<dbReference type="KEGG" id="aqu:109593463"/>
<dbReference type="GO" id="GO:0022857">
    <property type="term" value="F:transmembrane transporter activity"/>
    <property type="evidence" value="ECO:0007669"/>
    <property type="project" value="InterPro"/>
</dbReference>
<dbReference type="InterPro" id="IPR036259">
    <property type="entry name" value="MFS_trans_sf"/>
</dbReference>
<dbReference type="Gene3D" id="1.20.1250.20">
    <property type="entry name" value="MFS general substrate transporter like domains"/>
    <property type="match status" value="1"/>
</dbReference>
<feature type="transmembrane region" description="Helical" evidence="7">
    <location>
        <begin position="129"/>
        <end position="149"/>
    </location>
</feature>
<feature type="domain" description="Major facilitator superfamily (MFS) profile" evidence="8">
    <location>
        <begin position="57"/>
        <end position="189"/>
    </location>
</feature>
<dbReference type="RefSeq" id="XP_019864088.1">
    <property type="nucleotide sequence ID" value="XM_020008529.1"/>
</dbReference>
<comment type="subcellular location">
    <subcellularLocation>
        <location evidence="1">Endomembrane system</location>
        <topology evidence="1">Multi-pass membrane protein</topology>
    </subcellularLocation>
</comment>
<evidence type="ECO:0000256" key="6">
    <source>
        <dbReference type="SAM" id="MobiDB-lite"/>
    </source>
</evidence>
<evidence type="ECO:0000313" key="10">
    <source>
        <dbReference type="Proteomes" id="UP000007879"/>
    </source>
</evidence>
<feature type="transmembrane region" description="Helical" evidence="7">
    <location>
        <begin position="161"/>
        <end position="183"/>
    </location>
</feature>